<organism evidence="1 2">
    <name type="scientific">Solanum tuberosum</name>
    <name type="common">Potato</name>
    <dbReference type="NCBI Taxonomy" id="4113"/>
    <lineage>
        <taxon>Eukaryota</taxon>
        <taxon>Viridiplantae</taxon>
        <taxon>Streptophyta</taxon>
        <taxon>Embryophyta</taxon>
        <taxon>Tracheophyta</taxon>
        <taxon>Spermatophyta</taxon>
        <taxon>Magnoliopsida</taxon>
        <taxon>eudicotyledons</taxon>
        <taxon>Gunneridae</taxon>
        <taxon>Pentapetalae</taxon>
        <taxon>asterids</taxon>
        <taxon>lamiids</taxon>
        <taxon>Solanales</taxon>
        <taxon>Solanaceae</taxon>
        <taxon>Solanoideae</taxon>
        <taxon>Solaneae</taxon>
        <taxon>Solanum</taxon>
    </lineage>
</organism>
<dbReference type="Proteomes" id="UP000826656">
    <property type="component" value="Unassembled WGS sequence"/>
</dbReference>
<keyword evidence="2" id="KW-1185">Reference proteome</keyword>
<protein>
    <submittedName>
        <fullName evidence="1">Uncharacterized protein</fullName>
    </submittedName>
</protein>
<dbReference type="EMBL" id="JAIVGD010000011">
    <property type="protein sequence ID" value="KAH0770441.1"/>
    <property type="molecule type" value="Genomic_DNA"/>
</dbReference>
<proteinExistence type="predicted"/>
<evidence type="ECO:0000313" key="2">
    <source>
        <dbReference type="Proteomes" id="UP000826656"/>
    </source>
</evidence>
<name>A0ABQ7VPK3_SOLTU</name>
<comment type="caution">
    <text evidence="1">The sequence shown here is derived from an EMBL/GenBank/DDBJ whole genome shotgun (WGS) entry which is preliminary data.</text>
</comment>
<accession>A0ABQ7VPK3</accession>
<reference evidence="1 2" key="1">
    <citation type="journal article" date="2021" name="bioRxiv">
        <title>Chromosome-scale and haplotype-resolved genome assembly of a tetraploid potato cultivar.</title>
        <authorList>
            <person name="Sun H."/>
            <person name="Jiao W.-B."/>
            <person name="Krause K."/>
            <person name="Campoy J.A."/>
            <person name="Goel M."/>
            <person name="Folz-Donahue K."/>
            <person name="Kukat C."/>
            <person name="Huettel B."/>
            <person name="Schneeberger K."/>
        </authorList>
    </citation>
    <scope>NUCLEOTIDE SEQUENCE [LARGE SCALE GENOMIC DNA]</scope>
    <source>
        <strain evidence="1">SolTubOtavaFocal</strain>
        <tissue evidence="1">Leaves</tissue>
    </source>
</reference>
<sequence length="108" mass="12587">MENGIEPLSLLLTKTNTFSLSRLPKSVGISPLKLLFARFITFNRRKRDKSRGRSPWKLLLLRSSETRNERFPNCGGMFPRMFKLDTFSALTLWWREPQVTPIQSQTEA</sequence>
<evidence type="ECO:0000313" key="1">
    <source>
        <dbReference type="EMBL" id="KAH0770441.1"/>
    </source>
</evidence>
<gene>
    <name evidence="1" type="ORF">KY290_014422</name>
</gene>